<keyword evidence="2" id="KW-0805">Transcription regulation</keyword>
<dbReference type="InterPro" id="IPR036388">
    <property type="entry name" value="WH-like_DNA-bd_sf"/>
</dbReference>
<sequence>MKTLAHAPKPTPVSRNEARTAASFDTLYRDHVDQMYRFATRLCGEPEAAKDLVQETFLNAYRGYQTFRGDAQVSTWLYAIAARACSRMRRKRKGAPDRELSLEEFIPTSEGEFRLQIPVDGLSPEEALQNKELRQALDQAIAKLPKKYRMVLVLRDMEGLSAKEVGSIVGLNERAVKSRLHRARLFVRRELSAQGIAASEPSHNGHSFTQGGR</sequence>
<keyword evidence="3" id="KW-0731">Sigma factor</keyword>
<feature type="domain" description="RNA polymerase sigma-70 region 2" evidence="6">
    <location>
        <begin position="27"/>
        <end position="93"/>
    </location>
</feature>
<gene>
    <name evidence="8" type="ORF">NITLEN_20348</name>
</gene>
<organism evidence="8 9">
    <name type="scientific">Nitrospira lenta</name>
    <dbReference type="NCBI Taxonomy" id="1436998"/>
    <lineage>
        <taxon>Bacteria</taxon>
        <taxon>Pseudomonadati</taxon>
        <taxon>Nitrospirota</taxon>
        <taxon>Nitrospiria</taxon>
        <taxon>Nitrospirales</taxon>
        <taxon>Nitrospiraceae</taxon>
        <taxon>Nitrospira</taxon>
    </lineage>
</organism>
<evidence type="ECO:0000313" key="9">
    <source>
        <dbReference type="Proteomes" id="UP000248168"/>
    </source>
</evidence>
<dbReference type="GO" id="GO:0016987">
    <property type="term" value="F:sigma factor activity"/>
    <property type="evidence" value="ECO:0007669"/>
    <property type="project" value="UniProtKB-KW"/>
</dbReference>
<proteinExistence type="inferred from homology"/>
<dbReference type="CDD" id="cd06171">
    <property type="entry name" value="Sigma70_r4"/>
    <property type="match status" value="1"/>
</dbReference>
<dbReference type="NCBIfam" id="TIGR02937">
    <property type="entry name" value="sigma70-ECF"/>
    <property type="match status" value="1"/>
</dbReference>
<keyword evidence="4" id="KW-0238">DNA-binding</keyword>
<dbReference type="Gene3D" id="1.10.1740.10">
    <property type="match status" value="1"/>
</dbReference>
<evidence type="ECO:0000256" key="4">
    <source>
        <dbReference type="ARBA" id="ARBA00023125"/>
    </source>
</evidence>
<dbReference type="Proteomes" id="UP000248168">
    <property type="component" value="Unassembled WGS sequence"/>
</dbReference>
<evidence type="ECO:0000259" key="7">
    <source>
        <dbReference type="Pfam" id="PF08281"/>
    </source>
</evidence>
<dbReference type="InterPro" id="IPR013325">
    <property type="entry name" value="RNA_pol_sigma_r2"/>
</dbReference>
<dbReference type="Gene3D" id="1.10.10.10">
    <property type="entry name" value="Winged helix-like DNA-binding domain superfamily/Winged helix DNA-binding domain"/>
    <property type="match status" value="1"/>
</dbReference>
<evidence type="ECO:0000256" key="5">
    <source>
        <dbReference type="ARBA" id="ARBA00023163"/>
    </source>
</evidence>
<dbReference type="RefSeq" id="WP_121989056.1">
    <property type="nucleotide sequence ID" value="NZ_OUNR01000012.1"/>
</dbReference>
<dbReference type="InterPro" id="IPR039425">
    <property type="entry name" value="RNA_pol_sigma-70-like"/>
</dbReference>
<dbReference type="OrthoDB" id="8684701at2"/>
<reference evidence="9" key="1">
    <citation type="submission" date="2018-04" db="EMBL/GenBank/DDBJ databases">
        <authorList>
            <person name="Lucker S."/>
            <person name="Sakoula D."/>
        </authorList>
    </citation>
    <scope>NUCLEOTIDE SEQUENCE [LARGE SCALE GENOMIC DNA]</scope>
</reference>
<dbReference type="InterPro" id="IPR007627">
    <property type="entry name" value="RNA_pol_sigma70_r2"/>
</dbReference>
<protein>
    <submittedName>
        <fullName evidence="8">Putative RNA polymerase sigma-E factor (Sigma-24)</fullName>
    </submittedName>
</protein>
<dbReference type="InterPro" id="IPR013324">
    <property type="entry name" value="RNA_pol_sigma_r3/r4-like"/>
</dbReference>
<dbReference type="PANTHER" id="PTHR43133:SF8">
    <property type="entry name" value="RNA POLYMERASE SIGMA FACTOR HI_1459-RELATED"/>
    <property type="match status" value="1"/>
</dbReference>
<dbReference type="FunCoup" id="A0A330L4G2">
    <property type="interactions" value="280"/>
</dbReference>
<evidence type="ECO:0000256" key="3">
    <source>
        <dbReference type="ARBA" id="ARBA00023082"/>
    </source>
</evidence>
<keyword evidence="9" id="KW-1185">Reference proteome</keyword>
<accession>A0A330L4G2</accession>
<dbReference type="EMBL" id="OUNR01000012">
    <property type="protein sequence ID" value="SPP64708.1"/>
    <property type="molecule type" value="Genomic_DNA"/>
</dbReference>
<evidence type="ECO:0000313" key="8">
    <source>
        <dbReference type="EMBL" id="SPP64708.1"/>
    </source>
</evidence>
<dbReference type="PANTHER" id="PTHR43133">
    <property type="entry name" value="RNA POLYMERASE ECF-TYPE SIGMA FACTO"/>
    <property type="match status" value="1"/>
</dbReference>
<dbReference type="AlphaFoldDB" id="A0A330L4G2"/>
<dbReference type="GO" id="GO:0003677">
    <property type="term" value="F:DNA binding"/>
    <property type="evidence" value="ECO:0007669"/>
    <property type="project" value="UniProtKB-KW"/>
</dbReference>
<evidence type="ECO:0000259" key="6">
    <source>
        <dbReference type="Pfam" id="PF04542"/>
    </source>
</evidence>
<dbReference type="InterPro" id="IPR013249">
    <property type="entry name" value="RNA_pol_sigma70_r4_t2"/>
</dbReference>
<comment type="similarity">
    <text evidence="1">Belongs to the sigma-70 factor family. ECF subfamily.</text>
</comment>
<feature type="domain" description="RNA polymerase sigma factor 70 region 4 type 2" evidence="7">
    <location>
        <begin position="134"/>
        <end position="185"/>
    </location>
</feature>
<dbReference type="GO" id="GO:0006352">
    <property type="term" value="P:DNA-templated transcription initiation"/>
    <property type="evidence" value="ECO:0007669"/>
    <property type="project" value="InterPro"/>
</dbReference>
<dbReference type="InterPro" id="IPR014284">
    <property type="entry name" value="RNA_pol_sigma-70_dom"/>
</dbReference>
<name>A0A330L4G2_9BACT</name>
<evidence type="ECO:0000256" key="1">
    <source>
        <dbReference type="ARBA" id="ARBA00010641"/>
    </source>
</evidence>
<dbReference type="Pfam" id="PF08281">
    <property type="entry name" value="Sigma70_r4_2"/>
    <property type="match status" value="1"/>
</dbReference>
<dbReference type="Pfam" id="PF04542">
    <property type="entry name" value="Sigma70_r2"/>
    <property type="match status" value="1"/>
</dbReference>
<dbReference type="SUPFAM" id="SSF88659">
    <property type="entry name" value="Sigma3 and sigma4 domains of RNA polymerase sigma factors"/>
    <property type="match status" value="1"/>
</dbReference>
<dbReference type="SUPFAM" id="SSF88946">
    <property type="entry name" value="Sigma2 domain of RNA polymerase sigma factors"/>
    <property type="match status" value="1"/>
</dbReference>
<dbReference type="InParanoid" id="A0A330L4G2"/>
<keyword evidence="5" id="KW-0804">Transcription</keyword>
<evidence type="ECO:0000256" key="2">
    <source>
        <dbReference type="ARBA" id="ARBA00023015"/>
    </source>
</evidence>